<keyword evidence="1 2" id="KW-0732">Signal</keyword>
<keyword evidence="4" id="KW-1185">Reference proteome</keyword>
<evidence type="ECO:0000256" key="2">
    <source>
        <dbReference type="SAM" id="SignalP"/>
    </source>
</evidence>
<dbReference type="Proteomes" id="UP001185659">
    <property type="component" value="Unassembled WGS sequence"/>
</dbReference>
<evidence type="ECO:0000313" key="3">
    <source>
        <dbReference type="EMBL" id="MDV6227463.1"/>
    </source>
</evidence>
<gene>
    <name evidence="3" type="ORF">R2G56_14280</name>
</gene>
<feature type="chain" id="PRO_5047101517" evidence="2">
    <location>
        <begin position="25"/>
        <end position="329"/>
    </location>
</feature>
<dbReference type="NCBIfam" id="NF037995">
    <property type="entry name" value="TRAP_S1"/>
    <property type="match status" value="1"/>
</dbReference>
<sequence length="329" mass="35285">MIAYSLKALAAGAALALVTGSAMAQTKLDFSTPWPETNFQNVAANRFAEAVKEATGGSVEITVHKGSEIGVSASESLAAVENGIVQMGSVLLFLQAGEEPVLAMDTLPFLIRGQDEMKLFLEAASPLYDEIAERHNQKILYYVPWPSPGVYSREKISSAADMEGVRIRAFNPASFQFLTLLGAAPLEMPWGDVAPALAAGTIDGVATSTSSGVDGKLWDLTAFFSPMQWSTSSDAVTVNLDTWNALSPEEQTKIEELAAKMQDEFWALSAAEDETKGNTLAENGMTIVQPDESLMTLMGESGRTMWDEFIERVPEAGPVIEAYTKAAGK</sequence>
<organism evidence="3 4">
    <name type="scientific">Nitratireductor aquimarinus</name>
    <dbReference type="NCBI Taxonomy" id="889300"/>
    <lineage>
        <taxon>Bacteria</taxon>
        <taxon>Pseudomonadati</taxon>
        <taxon>Pseudomonadota</taxon>
        <taxon>Alphaproteobacteria</taxon>
        <taxon>Hyphomicrobiales</taxon>
        <taxon>Phyllobacteriaceae</taxon>
        <taxon>Nitratireductor</taxon>
    </lineage>
</organism>
<dbReference type="PANTHER" id="PTHR33376">
    <property type="match status" value="1"/>
</dbReference>
<dbReference type="InterPro" id="IPR038404">
    <property type="entry name" value="TRAP_DctP_sf"/>
</dbReference>
<accession>A0ABU4AMI7</accession>
<evidence type="ECO:0000313" key="4">
    <source>
        <dbReference type="Proteomes" id="UP001185659"/>
    </source>
</evidence>
<protein>
    <submittedName>
        <fullName evidence="3">TRAP transporter substrate-binding protein</fullName>
    </submittedName>
</protein>
<dbReference type="RefSeq" id="WP_317561725.1">
    <property type="nucleotide sequence ID" value="NZ_JAWLIP010000006.1"/>
</dbReference>
<proteinExistence type="predicted"/>
<dbReference type="CDD" id="cd13602">
    <property type="entry name" value="PBP2_TRAP_BpDctp6_7"/>
    <property type="match status" value="1"/>
</dbReference>
<comment type="caution">
    <text evidence="3">The sequence shown here is derived from an EMBL/GenBank/DDBJ whole genome shotgun (WGS) entry which is preliminary data.</text>
</comment>
<evidence type="ECO:0000256" key="1">
    <source>
        <dbReference type="ARBA" id="ARBA00022729"/>
    </source>
</evidence>
<dbReference type="Pfam" id="PF03480">
    <property type="entry name" value="DctP"/>
    <property type="match status" value="1"/>
</dbReference>
<dbReference type="EMBL" id="JAWLIP010000006">
    <property type="protein sequence ID" value="MDV6227463.1"/>
    <property type="molecule type" value="Genomic_DNA"/>
</dbReference>
<dbReference type="PANTHER" id="PTHR33376:SF4">
    <property type="entry name" value="SIALIC ACID-BINDING PERIPLASMIC PROTEIN SIAP"/>
    <property type="match status" value="1"/>
</dbReference>
<name>A0ABU4AMI7_9HYPH</name>
<feature type="signal peptide" evidence="2">
    <location>
        <begin position="1"/>
        <end position="24"/>
    </location>
</feature>
<dbReference type="Gene3D" id="3.40.190.170">
    <property type="entry name" value="Bacterial extracellular solute-binding protein, family 7"/>
    <property type="match status" value="1"/>
</dbReference>
<reference evidence="3 4" key="1">
    <citation type="submission" date="2023-10" db="EMBL/GenBank/DDBJ databases">
        <authorList>
            <person name="Venkata Ramana C."/>
            <person name="Sasikala C."/>
            <person name="Dhurka M."/>
        </authorList>
    </citation>
    <scope>NUCLEOTIDE SEQUENCE [LARGE SCALE GENOMIC DNA]</scope>
    <source>
        <strain evidence="3 4">KCTC 32151</strain>
    </source>
</reference>
<dbReference type="InterPro" id="IPR018389">
    <property type="entry name" value="DctP_fam"/>
</dbReference>